<keyword evidence="2" id="KW-0238">DNA-binding</keyword>
<keyword evidence="3" id="KW-0804">Transcription</keyword>
<sequence>MSTEIDKTQILKDLKTHYSFKSDTDFAGFLGISVQTLSSWYTRNTFNIDLLYAKCVNIDGNFLLTGKGNIEKRNVEDMLPNETGTKRVTFSHKTKNIKNVTDLVNEPDAKYGIPLIPIDAMAGFGTGGVQVMDYDTQKYVVPEFTELNVDFMLRVKGSSMYPKYNSGDLVACKKLVLNDIFFQWNKVYVLDTDQGALIKRIKKGSDDHLLIVSDNPSYEPYELHLSQIHAIAIVLGVIRLE</sequence>
<dbReference type="EMBL" id="MTCY01000022">
    <property type="protein sequence ID" value="OWP76869.1"/>
    <property type="molecule type" value="Genomic_DNA"/>
</dbReference>
<evidence type="ECO:0000256" key="2">
    <source>
        <dbReference type="ARBA" id="ARBA00023125"/>
    </source>
</evidence>
<keyword evidence="1" id="KW-0805">Transcription regulation</keyword>
<comment type="caution">
    <text evidence="6">The sequence shown here is derived from an EMBL/GenBank/DDBJ whole genome shotgun (WGS) entry which is preliminary data.</text>
</comment>
<dbReference type="InterPro" id="IPR010982">
    <property type="entry name" value="Lambda_DNA-bd_dom_sf"/>
</dbReference>
<dbReference type="InterPro" id="IPR039418">
    <property type="entry name" value="LexA-like"/>
</dbReference>
<dbReference type="InterPro" id="IPR036286">
    <property type="entry name" value="LexA/Signal_pep-like_sf"/>
</dbReference>
<proteinExistence type="predicted"/>
<dbReference type="Pfam" id="PF07022">
    <property type="entry name" value="Phage_CI_repr"/>
    <property type="match status" value="1"/>
</dbReference>
<dbReference type="PANTHER" id="PTHR40661:SF1">
    <property type="entry name" value="HTH CRO_C1-TYPE DOMAIN-CONTAINING PROTEIN"/>
    <property type="match status" value="1"/>
</dbReference>
<feature type="domain" description="Peptidase S24/S26A/S26B/S26C" evidence="4">
    <location>
        <begin position="124"/>
        <end position="234"/>
    </location>
</feature>
<dbReference type="Gene3D" id="1.10.260.40">
    <property type="entry name" value="lambda repressor-like DNA-binding domains"/>
    <property type="match status" value="1"/>
</dbReference>
<dbReference type="InterPro" id="IPR010744">
    <property type="entry name" value="Phage_CI_N"/>
</dbReference>
<dbReference type="GO" id="GO:0045892">
    <property type="term" value="P:negative regulation of DNA-templated transcription"/>
    <property type="evidence" value="ECO:0007669"/>
    <property type="project" value="InterPro"/>
</dbReference>
<dbReference type="SUPFAM" id="SSF51306">
    <property type="entry name" value="LexA/Signal peptidase"/>
    <property type="match status" value="1"/>
</dbReference>
<dbReference type="PANTHER" id="PTHR40661">
    <property type="match status" value="1"/>
</dbReference>
<dbReference type="GO" id="GO:0003677">
    <property type="term" value="F:DNA binding"/>
    <property type="evidence" value="ECO:0007669"/>
    <property type="project" value="UniProtKB-KW"/>
</dbReference>
<accession>A0A246GA97</accession>
<evidence type="ECO:0000259" key="5">
    <source>
        <dbReference type="Pfam" id="PF07022"/>
    </source>
</evidence>
<reference evidence="6 7" key="1">
    <citation type="journal article" date="2017" name="Infect. Genet. Evol.">
        <title>Comparative genome analysis of fish pathogen Flavobacterium columnare reveals extensive sequence diversity within the species.</title>
        <authorList>
            <person name="Kayansamruaj P."/>
            <person name="Dong H.T."/>
            <person name="Hirono I."/>
            <person name="Kondo H."/>
            <person name="Senapin S."/>
            <person name="Rodkhum C."/>
        </authorList>
    </citation>
    <scope>NUCLEOTIDE SEQUENCE [LARGE SCALE GENOMIC DNA]</scope>
    <source>
        <strain evidence="6 7">1214</strain>
    </source>
</reference>
<evidence type="ECO:0000313" key="7">
    <source>
        <dbReference type="Proteomes" id="UP000198034"/>
    </source>
</evidence>
<gene>
    <name evidence="6" type="ORF">BWK62_08765</name>
</gene>
<evidence type="ECO:0000313" key="6">
    <source>
        <dbReference type="EMBL" id="OWP76869.1"/>
    </source>
</evidence>
<name>A0A246GA97_9FLAO</name>
<dbReference type="Pfam" id="PF00717">
    <property type="entry name" value="Peptidase_S24"/>
    <property type="match status" value="1"/>
</dbReference>
<evidence type="ECO:0000259" key="4">
    <source>
        <dbReference type="Pfam" id="PF00717"/>
    </source>
</evidence>
<feature type="domain" description="Bacteriophage CI repressor N-terminal" evidence="5">
    <location>
        <begin position="10"/>
        <end position="69"/>
    </location>
</feature>
<dbReference type="InterPro" id="IPR015927">
    <property type="entry name" value="Peptidase_S24_S26A/B/C"/>
</dbReference>
<protein>
    <submittedName>
        <fullName evidence="6">Uncharacterized protein</fullName>
    </submittedName>
</protein>
<dbReference type="AlphaFoldDB" id="A0A246GA97"/>
<evidence type="ECO:0000256" key="1">
    <source>
        <dbReference type="ARBA" id="ARBA00023015"/>
    </source>
</evidence>
<dbReference type="Proteomes" id="UP000198034">
    <property type="component" value="Unassembled WGS sequence"/>
</dbReference>
<dbReference type="Gene3D" id="2.10.109.10">
    <property type="entry name" value="Umud Fragment, subunit A"/>
    <property type="match status" value="1"/>
</dbReference>
<evidence type="ECO:0000256" key="3">
    <source>
        <dbReference type="ARBA" id="ARBA00023163"/>
    </source>
</evidence>
<organism evidence="6 7">
    <name type="scientific">Flavobacterium columnare</name>
    <dbReference type="NCBI Taxonomy" id="996"/>
    <lineage>
        <taxon>Bacteria</taxon>
        <taxon>Pseudomonadati</taxon>
        <taxon>Bacteroidota</taxon>
        <taxon>Flavobacteriia</taxon>
        <taxon>Flavobacteriales</taxon>
        <taxon>Flavobacteriaceae</taxon>
        <taxon>Flavobacterium</taxon>
    </lineage>
</organism>
<dbReference type="CDD" id="cd06529">
    <property type="entry name" value="S24_LexA-like"/>
    <property type="match status" value="1"/>
</dbReference>